<sequence length="261" mass="28470">MTCVDAPAFYEVRGGKEVFEGLCEHSLRTAAAGLALFEDELEVHGLVGEFVIAALLHDVGKANDDVLRRYEILKNSKLEGKLSFKCHEVLSAQVVLELGPQLRGAGLEHEAIFYAVLRHHHAMRMLEECKHFNAPLGDVGLLGNLMPELKELKGLKVKLESIEGEARSLGNQLPTLAKGFVLAGFLSLADSVAAALARRADSAQKPSGYVRRALEERGKTLEDVEKEIERELPKVYGIVKEVSKDTGLSTCSSCSTSKAYP</sequence>
<dbReference type="GeneID" id="5562307"/>
<dbReference type="InterPro" id="IPR003607">
    <property type="entry name" value="HD/PDEase_dom"/>
</dbReference>
<organism evidence="5 6">
    <name type="scientific">Ignicoccus hospitalis (strain KIN4/I / DSM 18386 / JCM 14125)</name>
    <dbReference type="NCBI Taxonomy" id="453591"/>
    <lineage>
        <taxon>Archaea</taxon>
        <taxon>Thermoproteota</taxon>
        <taxon>Thermoprotei</taxon>
        <taxon>Desulfurococcales</taxon>
        <taxon>Desulfurococcaceae</taxon>
        <taxon>Ignicoccus</taxon>
    </lineage>
</organism>
<dbReference type="RefSeq" id="WP_012123277.1">
    <property type="nucleotide sequence ID" value="NC_009776.1"/>
</dbReference>
<dbReference type="AlphaFoldDB" id="A8ABL1"/>
<dbReference type="KEGG" id="iho:Igni_1136"/>
<dbReference type="GO" id="GO:0046872">
    <property type="term" value="F:metal ion binding"/>
    <property type="evidence" value="ECO:0007669"/>
    <property type="project" value="UniProtKB-KW"/>
</dbReference>
<evidence type="ECO:0000313" key="6">
    <source>
        <dbReference type="Proteomes" id="UP000000262"/>
    </source>
</evidence>
<evidence type="ECO:0000256" key="1">
    <source>
        <dbReference type="ARBA" id="ARBA00022723"/>
    </source>
</evidence>
<reference evidence="5 6" key="1">
    <citation type="journal article" date="2008" name="Genome Biol.">
        <title>A genomic analysis of the archaeal system Ignicoccus hospitalis-Nanoarchaeum equitans.</title>
        <authorList>
            <person name="Podar M."/>
            <person name="Anderson I."/>
            <person name="Makarova K.S."/>
            <person name="Elkins J.G."/>
            <person name="Ivanova N."/>
            <person name="Wall M.A."/>
            <person name="Lykidis A."/>
            <person name="Mavromatis K."/>
            <person name="Sun H."/>
            <person name="Hudson M.E."/>
            <person name="Chen W."/>
            <person name="Deciu C."/>
            <person name="Hutchison D."/>
            <person name="Eads J.R."/>
            <person name="Anderson A."/>
            <person name="Fernandes F."/>
            <person name="Szeto E."/>
            <person name="Lapidus A."/>
            <person name="Kyrpides N.C."/>
            <person name="Saier M.H.Jr."/>
            <person name="Richardson P.M."/>
            <person name="Rachel R."/>
            <person name="Huber H."/>
            <person name="Eisen J.A."/>
            <person name="Koonin E.V."/>
            <person name="Keller M."/>
            <person name="Stetter K.O."/>
        </authorList>
    </citation>
    <scope>NUCLEOTIDE SEQUENCE [LARGE SCALE GENOMIC DNA]</scope>
    <source>
        <strain evidence="6">KIN4/I / DSM 18386 / JCM 14125</strain>
    </source>
</reference>
<keyword evidence="1" id="KW-0479">Metal-binding</keyword>
<dbReference type="SMART" id="SM00471">
    <property type="entry name" value="HDc"/>
    <property type="match status" value="1"/>
</dbReference>
<proteinExistence type="predicted"/>
<dbReference type="SUPFAM" id="SSF109604">
    <property type="entry name" value="HD-domain/PDEase-like"/>
    <property type="match status" value="1"/>
</dbReference>
<protein>
    <submittedName>
        <fullName evidence="5">Metal dependent phosphohydrolase</fullName>
    </submittedName>
</protein>
<evidence type="ECO:0000313" key="5">
    <source>
        <dbReference type="EMBL" id="ABU82313.1"/>
    </source>
</evidence>
<dbReference type="GO" id="GO:0016787">
    <property type="term" value="F:hydrolase activity"/>
    <property type="evidence" value="ECO:0007669"/>
    <property type="project" value="UniProtKB-KW"/>
</dbReference>
<gene>
    <name evidence="5" type="ordered locus">Igni_1136</name>
</gene>
<dbReference type="PROSITE" id="PS51643">
    <property type="entry name" value="HD_CAS3"/>
    <property type="match status" value="1"/>
</dbReference>
<dbReference type="OrthoDB" id="387265at2157"/>
<feature type="domain" description="HD Cas3-type" evidence="4">
    <location>
        <begin position="15"/>
        <end position="193"/>
    </location>
</feature>
<dbReference type="EMBL" id="CP000816">
    <property type="protein sequence ID" value="ABU82313.1"/>
    <property type="molecule type" value="Genomic_DNA"/>
</dbReference>
<dbReference type="InterPro" id="IPR006674">
    <property type="entry name" value="HD_domain"/>
</dbReference>
<dbReference type="Gene3D" id="1.10.3210.30">
    <property type="match status" value="1"/>
</dbReference>
<dbReference type="eggNOG" id="arCOG01443">
    <property type="taxonomic scope" value="Archaea"/>
</dbReference>
<keyword evidence="2 5" id="KW-0378">Hydrolase</keyword>
<evidence type="ECO:0000256" key="3">
    <source>
        <dbReference type="ARBA" id="ARBA00023118"/>
    </source>
</evidence>
<dbReference type="GO" id="GO:0051607">
    <property type="term" value="P:defense response to virus"/>
    <property type="evidence" value="ECO:0007669"/>
    <property type="project" value="UniProtKB-KW"/>
</dbReference>
<dbReference type="InterPro" id="IPR038257">
    <property type="entry name" value="CRISPR-assoc_Cas3_HD_sf"/>
</dbReference>
<dbReference type="HOGENOM" id="CLU_1063993_0_0_2"/>
<dbReference type="STRING" id="453591.Igni_1136"/>
<name>A8ABL1_IGNH4</name>
<keyword evidence="3" id="KW-0051">Antiviral defense</keyword>
<evidence type="ECO:0000256" key="2">
    <source>
        <dbReference type="ARBA" id="ARBA00022801"/>
    </source>
</evidence>
<dbReference type="InterPro" id="IPR006483">
    <property type="entry name" value="CRISPR-assoc_Cas3_HD"/>
</dbReference>
<dbReference type="CDD" id="cd09641">
    <property type="entry name" value="Cas3''_I"/>
    <property type="match status" value="1"/>
</dbReference>
<keyword evidence="6" id="KW-1185">Reference proteome</keyword>
<dbReference type="Proteomes" id="UP000000262">
    <property type="component" value="Chromosome"/>
</dbReference>
<accession>A8ABL1</accession>
<evidence type="ECO:0000259" key="4">
    <source>
        <dbReference type="PROSITE" id="PS51643"/>
    </source>
</evidence>
<dbReference type="Pfam" id="PF01966">
    <property type="entry name" value="HD"/>
    <property type="match status" value="1"/>
</dbReference>